<dbReference type="Gene3D" id="2.60.120.10">
    <property type="entry name" value="Jelly Rolls"/>
    <property type="match status" value="1"/>
</dbReference>
<dbReference type="RefSeq" id="WP_072990960.1">
    <property type="nucleotide sequence ID" value="NZ_FQZB01000015.1"/>
</dbReference>
<gene>
    <name evidence="2" type="ORF">SAMN02745163_03519</name>
</gene>
<dbReference type="InterPro" id="IPR011051">
    <property type="entry name" value="RmlC_Cupin_sf"/>
</dbReference>
<reference evidence="2 3" key="1">
    <citation type="submission" date="2016-11" db="EMBL/GenBank/DDBJ databases">
        <authorList>
            <person name="Jaros S."/>
            <person name="Januszkiewicz K."/>
            <person name="Wedrychowicz H."/>
        </authorList>
    </citation>
    <scope>NUCLEOTIDE SEQUENCE [LARGE SCALE GENOMIC DNA]</scope>
    <source>
        <strain evidence="2 3">DSM 21758</strain>
    </source>
</reference>
<dbReference type="SUPFAM" id="SSF51182">
    <property type="entry name" value="RmlC-like cupins"/>
    <property type="match status" value="1"/>
</dbReference>
<dbReference type="EMBL" id="FQZB01000015">
    <property type="protein sequence ID" value="SHK26310.1"/>
    <property type="molecule type" value="Genomic_DNA"/>
</dbReference>
<dbReference type="Proteomes" id="UP000184310">
    <property type="component" value="Unassembled WGS sequence"/>
</dbReference>
<evidence type="ECO:0000313" key="2">
    <source>
        <dbReference type="EMBL" id="SHK26310.1"/>
    </source>
</evidence>
<sequence>MKDFPKFMKNELNHIDSSQQNTKDIDGYYFEGKDGSQMAYWTYYADRDSKEQVHEFDEYTVCVEGEYIEIFEGIEHILHPGDEVLVPKGTPHYGRVKAGTRTIHCFGGKRIKCK</sequence>
<feature type="domain" description="Cupin type-2" evidence="1">
    <location>
        <begin position="42"/>
        <end position="95"/>
    </location>
</feature>
<dbReference type="InterPro" id="IPR014710">
    <property type="entry name" value="RmlC-like_jellyroll"/>
</dbReference>
<dbReference type="Pfam" id="PF07883">
    <property type="entry name" value="Cupin_2"/>
    <property type="match status" value="1"/>
</dbReference>
<dbReference type="OrthoDB" id="1908605at2"/>
<dbReference type="STRING" id="1121302.SAMN02745163_03519"/>
<keyword evidence="3" id="KW-1185">Reference proteome</keyword>
<accession>A0A1M6R1N7</accession>
<evidence type="ECO:0000313" key="3">
    <source>
        <dbReference type="Proteomes" id="UP000184310"/>
    </source>
</evidence>
<evidence type="ECO:0000259" key="1">
    <source>
        <dbReference type="Pfam" id="PF07883"/>
    </source>
</evidence>
<protein>
    <submittedName>
        <fullName evidence="2">Cupin domain-containing protein</fullName>
    </submittedName>
</protein>
<dbReference type="InterPro" id="IPR013096">
    <property type="entry name" value="Cupin_2"/>
</dbReference>
<dbReference type="AlphaFoldDB" id="A0A1M6R1N7"/>
<proteinExistence type="predicted"/>
<organism evidence="2 3">
    <name type="scientific">Clostridium cavendishii DSM 21758</name>
    <dbReference type="NCBI Taxonomy" id="1121302"/>
    <lineage>
        <taxon>Bacteria</taxon>
        <taxon>Bacillati</taxon>
        <taxon>Bacillota</taxon>
        <taxon>Clostridia</taxon>
        <taxon>Eubacteriales</taxon>
        <taxon>Clostridiaceae</taxon>
        <taxon>Clostridium</taxon>
    </lineage>
</organism>
<name>A0A1M6R1N7_9CLOT</name>